<evidence type="ECO:0000313" key="10">
    <source>
        <dbReference type="Proteomes" id="UP000574390"/>
    </source>
</evidence>
<reference evidence="9 10" key="1">
    <citation type="submission" date="2020-04" db="EMBL/GenBank/DDBJ databases">
        <title>Perkinsus olseni comparative genomics.</title>
        <authorList>
            <person name="Bogema D.R."/>
        </authorList>
    </citation>
    <scope>NUCLEOTIDE SEQUENCE [LARGE SCALE GENOMIC DNA]</scope>
    <source>
        <strain evidence="9">ATCC PRA-205</strain>
    </source>
</reference>
<keyword evidence="4 7" id="KW-0472">Membrane</keyword>
<gene>
    <name evidence="9" type="ORF">FOZ62_018157</name>
</gene>
<protein>
    <recommendedName>
        <fullName evidence="8">Amino acid permease/ SLC12A domain-containing protein</fullName>
    </recommendedName>
</protein>
<evidence type="ECO:0000256" key="1">
    <source>
        <dbReference type="ARBA" id="ARBA00004141"/>
    </source>
</evidence>
<evidence type="ECO:0000256" key="5">
    <source>
        <dbReference type="SAM" id="Coils"/>
    </source>
</evidence>
<feature type="transmembrane region" description="Helical" evidence="7">
    <location>
        <begin position="823"/>
        <end position="841"/>
    </location>
</feature>
<organism evidence="9 10">
    <name type="scientific">Perkinsus olseni</name>
    <name type="common">Perkinsus atlanticus</name>
    <dbReference type="NCBI Taxonomy" id="32597"/>
    <lineage>
        <taxon>Eukaryota</taxon>
        <taxon>Sar</taxon>
        <taxon>Alveolata</taxon>
        <taxon>Perkinsozoa</taxon>
        <taxon>Perkinsea</taxon>
        <taxon>Perkinsida</taxon>
        <taxon>Perkinsidae</taxon>
        <taxon>Perkinsus</taxon>
    </lineage>
</organism>
<dbReference type="PANTHER" id="PTHR11827">
    <property type="entry name" value="SOLUTE CARRIER FAMILY 12, CATION COTRANSPORTERS"/>
    <property type="match status" value="1"/>
</dbReference>
<feature type="transmembrane region" description="Helical" evidence="7">
    <location>
        <begin position="953"/>
        <end position="969"/>
    </location>
</feature>
<feature type="region of interest" description="Disordered" evidence="6">
    <location>
        <begin position="1029"/>
        <end position="1050"/>
    </location>
</feature>
<name>A0A7J6SRW2_PEROL</name>
<dbReference type="InterPro" id="IPR004841">
    <property type="entry name" value="AA-permease/SLC12A_dom"/>
</dbReference>
<feature type="transmembrane region" description="Helical" evidence="7">
    <location>
        <begin position="586"/>
        <end position="607"/>
    </location>
</feature>
<dbReference type="Proteomes" id="UP000574390">
    <property type="component" value="Unassembled WGS sequence"/>
</dbReference>
<evidence type="ECO:0000313" key="9">
    <source>
        <dbReference type="EMBL" id="KAF4735495.1"/>
    </source>
</evidence>
<dbReference type="Gene3D" id="1.20.1740.10">
    <property type="entry name" value="Amino acid/polyamine transporter I"/>
    <property type="match status" value="1"/>
</dbReference>
<feature type="transmembrane region" description="Helical" evidence="7">
    <location>
        <begin position="732"/>
        <end position="755"/>
    </location>
</feature>
<keyword evidence="2 7" id="KW-0812">Transmembrane</keyword>
<dbReference type="InterPro" id="IPR004842">
    <property type="entry name" value="SLC12A_fam"/>
</dbReference>
<evidence type="ECO:0000256" key="6">
    <source>
        <dbReference type="SAM" id="MobiDB-lite"/>
    </source>
</evidence>
<feature type="domain" description="Amino acid permease/ SLC12A" evidence="8">
    <location>
        <begin position="585"/>
        <end position="995"/>
    </location>
</feature>
<feature type="transmembrane region" description="Helical" evidence="7">
    <location>
        <begin position="658"/>
        <end position="680"/>
    </location>
</feature>
<evidence type="ECO:0000256" key="7">
    <source>
        <dbReference type="SAM" id="Phobius"/>
    </source>
</evidence>
<keyword evidence="3 7" id="KW-1133">Transmembrane helix</keyword>
<evidence type="ECO:0000256" key="2">
    <source>
        <dbReference type="ARBA" id="ARBA00022692"/>
    </source>
</evidence>
<feature type="coiled-coil region" evidence="5">
    <location>
        <begin position="490"/>
        <end position="521"/>
    </location>
</feature>
<comment type="subcellular location">
    <subcellularLocation>
        <location evidence="1">Membrane</location>
        <topology evidence="1">Multi-pass membrane protein</topology>
    </subcellularLocation>
</comment>
<feature type="transmembrane region" description="Helical" evidence="7">
    <location>
        <begin position="861"/>
        <end position="879"/>
    </location>
</feature>
<evidence type="ECO:0000259" key="8">
    <source>
        <dbReference type="Pfam" id="PF00324"/>
    </source>
</evidence>
<dbReference type="GO" id="GO:0016020">
    <property type="term" value="C:membrane"/>
    <property type="evidence" value="ECO:0007669"/>
    <property type="project" value="UniProtKB-SubCell"/>
</dbReference>
<evidence type="ECO:0000256" key="3">
    <source>
        <dbReference type="ARBA" id="ARBA00022989"/>
    </source>
</evidence>
<dbReference type="EMBL" id="JABANM010012745">
    <property type="protein sequence ID" value="KAF4735495.1"/>
    <property type="molecule type" value="Genomic_DNA"/>
</dbReference>
<dbReference type="GO" id="GO:0015377">
    <property type="term" value="F:chloride:monoatomic cation symporter activity"/>
    <property type="evidence" value="ECO:0007669"/>
    <property type="project" value="InterPro"/>
</dbReference>
<keyword evidence="5" id="KW-0175">Coiled coil</keyword>
<proteinExistence type="predicted"/>
<comment type="caution">
    <text evidence="9">The sequence shown here is derived from an EMBL/GenBank/DDBJ whole genome shotgun (WGS) entry which is preliminary data.</text>
</comment>
<dbReference type="PANTHER" id="PTHR11827:SF72">
    <property type="entry name" value="GH08340P"/>
    <property type="match status" value="1"/>
</dbReference>
<dbReference type="AlphaFoldDB" id="A0A7J6SRW2"/>
<accession>A0A7J6SRW2</accession>
<evidence type="ECO:0000256" key="4">
    <source>
        <dbReference type="ARBA" id="ARBA00023136"/>
    </source>
</evidence>
<dbReference type="Pfam" id="PF00324">
    <property type="entry name" value="AA_permease"/>
    <property type="match status" value="1"/>
</dbReference>
<feature type="transmembrane region" description="Helical" evidence="7">
    <location>
        <begin position="613"/>
        <end position="637"/>
    </location>
</feature>
<feature type="transmembrane region" description="Helical" evidence="7">
    <location>
        <begin position="700"/>
        <end position="720"/>
    </location>
</feature>
<sequence>MVRWMDGMPDADMSLIPTALVGYEGESLMTMNDVAANDFSVSDPQQVILTKLGPSEDKIRSRIAFVCDEAFRSADVKATSTCRPGDGVTLNRPAEGPRPAIVKEVMGGGMLKVDTIEDDGVTQRRGRIIHSGYAYKSPGRSCVAVGGNAIIDAKVGEQGIADVRIHSELLCSHPAMLKPWHKEYAWKCYAHGPTVAPPLEAPKRGLIPPIDSVVYVDEASVVPMTSTGINTGVEPSSSGSMTVNPQQLVRPTRQHFSDAETRLLVDMAIDNREILRSREEGSVTLRDQLYQNIAAAMSGLNPKAVPKTAGQIRKKLDQMISKARKLLDEHQEVGFIRQKVPPPLMKLANEYVLWSQKHWPRYSEFLPWQEHDNTVQGPNGTYNLSPTALVHPTFRDTQGPGTPPRGPTINTPGDNVEATVAGLRKELARLECELLSEKILLVNAEVVNLKTQIARRRRMGMPEGPEPALEFTATFGECPESESVLTESAMAKAVQLAAKAVEEMQEQQAKMNAAAAAAQARYVAPGGVVEWVNADCSSGHCGSARRAREKLADCVAAAITPSNRTSANEEGKANTALTQQGTIQGVVLPCMANILGVLLFLRLPWIVGLAGVWQSFGAVLLGCTCTFITSLSLSAVATNGKVKAGGSYYLISRSLGPAIGSAVGLNFFLANGIGAAMYIIGTVEAFETGAPGAQPADVGSVANVRVVGLIVLAASALVVGAGLKYVSKAATLFLAVVLLVILCMALGCFIGPTGLTSEIEFAYLKDPANAAAVTPDLLSTVLNHTWVVEEGFTGVSSRHFSENADPQYDAFQTAFPLDSGTSWSFFAMVALWFPACTGIMAGSNRSSELKDPKRSIPTGTLFAQLSTSIIYLCFCFLYGSTADRKLLLHDRFFASTSAWPVREVVVYGVLASSLGAALQSLTSATRLLTAIATDGMLAPFLNCFRNRDGKEPYPSLALATVICTCAILIGEINAIAPILTMCFLMCYLCVNINTMRGIDGGDLLAGRYNRVCLRRMCVHVSHSQCSERKRRRYHPGTAIPHRPKYSPMDE</sequence>